<keyword evidence="1" id="KW-0472">Membrane</keyword>
<dbReference type="KEGG" id="pti:PHATRDRAFT_49633"/>
<dbReference type="HOGENOM" id="CLU_838015_0_0_1"/>
<name>B7GBA4_PHATC</name>
<reference evidence="3" key="2">
    <citation type="submission" date="2008-08" db="EMBL/GenBank/DDBJ databases">
        <authorList>
            <consortium name="Diatom Consortium"/>
            <person name="Grigoriev I."/>
            <person name="Grimwood J."/>
            <person name="Kuo A."/>
            <person name="Otillar R.P."/>
            <person name="Salamov A."/>
            <person name="Detter J.C."/>
            <person name="Lindquist E."/>
            <person name="Shapiro H."/>
            <person name="Lucas S."/>
            <person name="Glavina del Rio T."/>
            <person name="Pitluck S."/>
            <person name="Rokhsar D."/>
            <person name="Bowler C."/>
        </authorList>
    </citation>
    <scope>GENOME REANNOTATION</scope>
    <source>
        <strain evidence="3">CCAP 1055/1</strain>
    </source>
</reference>
<accession>B7GBA4</accession>
<dbReference type="eggNOG" id="ENOG502SA2H">
    <property type="taxonomic scope" value="Eukaryota"/>
</dbReference>
<dbReference type="OrthoDB" id="191206at2759"/>
<dbReference type="RefSeq" id="XP_002184431.1">
    <property type="nucleotide sequence ID" value="XM_002184395.1"/>
</dbReference>
<organism evidence="2 3">
    <name type="scientific">Phaeodactylum tricornutum (strain CCAP 1055/1)</name>
    <dbReference type="NCBI Taxonomy" id="556484"/>
    <lineage>
        <taxon>Eukaryota</taxon>
        <taxon>Sar</taxon>
        <taxon>Stramenopiles</taxon>
        <taxon>Ochrophyta</taxon>
        <taxon>Bacillariophyta</taxon>
        <taxon>Bacillariophyceae</taxon>
        <taxon>Bacillariophycidae</taxon>
        <taxon>Naviculales</taxon>
        <taxon>Phaeodactylaceae</taxon>
        <taxon>Phaeodactylum</taxon>
    </lineage>
</organism>
<dbReference type="GeneID" id="7198270"/>
<dbReference type="OMA" id="ARDDEIW"/>
<evidence type="ECO:0000313" key="3">
    <source>
        <dbReference type="Proteomes" id="UP000000759"/>
    </source>
</evidence>
<keyword evidence="3" id="KW-1185">Reference proteome</keyword>
<keyword evidence="1" id="KW-1133">Transmembrane helix</keyword>
<feature type="transmembrane region" description="Helical" evidence="1">
    <location>
        <begin position="55"/>
        <end position="79"/>
    </location>
</feature>
<dbReference type="PaxDb" id="2850-Phatr49633"/>
<evidence type="ECO:0000313" key="2">
    <source>
        <dbReference type="EMBL" id="EEC44180.1"/>
    </source>
</evidence>
<dbReference type="AlphaFoldDB" id="B7GBA4"/>
<protein>
    <submittedName>
        <fullName evidence="2">Uncharacterized protein</fullName>
    </submittedName>
</protein>
<evidence type="ECO:0000256" key="1">
    <source>
        <dbReference type="SAM" id="Phobius"/>
    </source>
</evidence>
<keyword evidence="1" id="KW-0812">Transmembrane</keyword>
<dbReference type="Proteomes" id="UP000000759">
    <property type="component" value="Chromosome 23"/>
</dbReference>
<dbReference type="InParanoid" id="B7GBA4"/>
<sequence length="332" mass="37203">MALMPLPTDEVQRLIAVGAPTAIQYSTYWGRTAQEQYGRVLESAIVSFLGVSFSYFMSFVVGGFVATIFGSLFLFWGILSPELKAYQRNWEFLGGRELVDPWGVRESGRDPEDAGLYGALFLGYIADVCVVEDATTYSYEYDLAEFADYNMNDDELEKYTGRPYLLRLLVADKSVNGQDRDDIGGGRELQVHARLSDEYLDVRRGMPVSGILLSTSPRFDRLAAITDLFVPDAGCWIGDYPYLNRAEVEDLLARDDEIWDLLQLESNLEIDSYDNQGTSRTETGIATENAGRDSGYNAGIKKRFDVDDTFESFNAGSSWKNTEDGSSTWTSR</sequence>
<gene>
    <name evidence="2" type="ORF">PHATRDRAFT_49633</name>
</gene>
<proteinExistence type="predicted"/>
<dbReference type="EMBL" id="CM000625">
    <property type="protein sequence ID" value="EEC44180.1"/>
    <property type="molecule type" value="Genomic_DNA"/>
</dbReference>
<reference evidence="2 3" key="1">
    <citation type="journal article" date="2008" name="Nature">
        <title>The Phaeodactylum genome reveals the evolutionary history of diatom genomes.</title>
        <authorList>
            <person name="Bowler C."/>
            <person name="Allen A.E."/>
            <person name="Badger J.H."/>
            <person name="Grimwood J."/>
            <person name="Jabbari K."/>
            <person name="Kuo A."/>
            <person name="Maheswari U."/>
            <person name="Martens C."/>
            <person name="Maumus F."/>
            <person name="Otillar R.P."/>
            <person name="Rayko E."/>
            <person name="Salamov A."/>
            <person name="Vandepoele K."/>
            <person name="Beszteri B."/>
            <person name="Gruber A."/>
            <person name="Heijde M."/>
            <person name="Katinka M."/>
            <person name="Mock T."/>
            <person name="Valentin K."/>
            <person name="Verret F."/>
            <person name="Berges J.A."/>
            <person name="Brownlee C."/>
            <person name="Cadoret J.P."/>
            <person name="Chiovitti A."/>
            <person name="Choi C.J."/>
            <person name="Coesel S."/>
            <person name="De Martino A."/>
            <person name="Detter J.C."/>
            <person name="Durkin C."/>
            <person name="Falciatore A."/>
            <person name="Fournet J."/>
            <person name="Haruta M."/>
            <person name="Huysman M.J."/>
            <person name="Jenkins B.D."/>
            <person name="Jiroutova K."/>
            <person name="Jorgensen R.E."/>
            <person name="Joubert Y."/>
            <person name="Kaplan A."/>
            <person name="Kroger N."/>
            <person name="Kroth P.G."/>
            <person name="La Roche J."/>
            <person name="Lindquist E."/>
            <person name="Lommer M."/>
            <person name="Martin-Jezequel V."/>
            <person name="Lopez P.J."/>
            <person name="Lucas S."/>
            <person name="Mangogna M."/>
            <person name="McGinnis K."/>
            <person name="Medlin L.K."/>
            <person name="Montsant A."/>
            <person name="Oudot-Le Secq M.P."/>
            <person name="Napoli C."/>
            <person name="Obornik M."/>
            <person name="Parker M.S."/>
            <person name="Petit J.L."/>
            <person name="Porcel B.M."/>
            <person name="Poulsen N."/>
            <person name="Robison M."/>
            <person name="Rychlewski L."/>
            <person name="Rynearson T.A."/>
            <person name="Schmutz J."/>
            <person name="Shapiro H."/>
            <person name="Siaut M."/>
            <person name="Stanley M."/>
            <person name="Sussman M.R."/>
            <person name="Taylor A.R."/>
            <person name="Vardi A."/>
            <person name="von Dassow P."/>
            <person name="Vyverman W."/>
            <person name="Willis A."/>
            <person name="Wyrwicz L.S."/>
            <person name="Rokhsar D.S."/>
            <person name="Weissenbach J."/>
            <person name="Armbrust E.V."/>
            <person name="Green B.R."/>
            <person name="Van de Peer Y."/>
            <person name="Grigoriev I.V."/>
        </authorList>
    </citation>
    <scope>NUCLEOTIDE SEQUENCE [LARGE SCALE GENOMIC DNA]</scope>
    <source>
        <strain evidence="2 3">CCAP 1055/1</strain>
    </source>
</reference>